<sequence>MCSKRWCAALLGLTILVGAEVHAGVTAERTRVIFDEGKREASLALVNQNSYPVIVQTWIDDGDLDAAPQTAQAPIMPLPPVFRLNPGQMRSLRLLYTGDALPKDRESLYWLNLYEIPPQSDEPLGEGESRLTVTLRTQMKVIYRPRALAKDAEEAPRKLLFRRTGNALQVENPTAYFITLAGAEVRQGNAGSLLPPELLPPFSQRTLSPTQPLPASPGEVRYLWIDDSGNSQEGTAPLR</sequence>
<dbReference type="STRING" id="46680.GCA_000807755_02770"/>
<comment type="subcellular location">
    <subcellularLocation>
        <location evidence="1 6">Periplasm</location>
    </subcellularLocation>
</comment>
<evidence type="ECO:0000313" key="10">
    <source>
        <dbReference type="EMBL" id="OWP50204.1"/>
    </source>
</evidence>
<evidence type="ECO:0000256" key="6">
    <source>
        <dbReference type="RuleBase" id="RU003918"/>
    </source>
</evidence>
<evidence type="ECO:0000313" key="11">
    <source>
        <dbReference type="Proteomes" id="UP000198145"/>
    </source>
</evidence>
<feature type="chain" id="PRO_5013061962" evidence="7">
    <location>
        <begin position="24"/>
        <end position="239"/>
    </location>
</feature>
<organism evidence="10 11">
    <name type="scientific">Pseudomonas nitroreducens</name>
    <dbReference type="NCBI Taxonomy" id="46680"/>
    <lineage>
        <taxon>Bacteria</taxon>
        <taxon>Pseudomonadati</taxon>
        <taxon>Pseudomonadota</taxon>
        <taxon>Gammaproteobacteria</taxon>
        <taxon>Pseudomonadales</taxon>
        <taxon>Pseudomonadaceae</taxon>
        <taxon>Pseudomonas</taxon>
    </lineage>
</organism>
<evidence type="ECO:0000256" key="5">
    <source>
        <dbReference type="ARBA" id="ARBA00023186"/>
    </source>
</evidence>
<dbReference type="InterPro" id="IPR008962">
    <property type="entry name" value="PapD-like_sf"/>
</dbReference>
<dbReference type="Proteomes" id="UP000198145">
    <property type="component" value="Unassembled WGS sequence"/>
</dbReference>
<dbReference type="RefSeq" id="WP_088417635.1">
    <property type="nucleotide sequence ID" value="NZ_NJBA01000004.1"/>
</dbReference>
<dbReference type="PANTHER" id="PTHR30251">
    <property type="entry name" value="PILUS ASSEMBLY CHAPERONE"/>
    <property type="match status" value="1"/>
</dbReference>
<dbReference type="SUPFAM" id="SSF49354">
    <property type="entry name" value="PapD-like"/>
    <property type="match status" value="1"/>
</dbReference>
<gene>
    <name evidence="10" type="ORF">CEG18_11640</name>
</gene>
<evidence type="ECO:0000256" key="2">
    <source>
        <dbReference type="ARBA" id="ARBA00007399"/>
    </source>
</evidence>
<evidence type="ECO:0000259" key="8">
    <source>
        <dbReference type="Pfam" id="PF00345"/>
    </source>
</evidence>
<feature type="domain" description="Pili assembly chaperone C-terminal" evidence="9">
    <location>
        <begin position="170"/>
        <end position="232"/>
    </location>
</feature>
<keyword evidence="3 7" id="KW-0732">Signal</keyword>
<keyword evidence="5 6" id="KW-0143">Chaperone</keyword>
<feature type="signal peptide" evidence="7">
    <location>
        <begin position="1"/>
        <end position="23"/>
    </location>
</feature>
<reference evidence="10 11" key="1">
    <citation type="submission" date="2017-06" db="EMBL/GenBank/DDBJ databases">
        <title>Draft genome of Pseudomonas nitroreducens DF05.</title>
        <authorList>
            <person name="Iyer R."/>
        </authorList>
    </citation>
    <scope>NUCLEOTIDE SEQUENCE [LARGE SCALE GENOMIC DNA]</scope>
    <source>
        <strain evidence="10 11">DF05</strain>
    </source>
</reference>
<dbReference type="PANTHER" id="PTHR30251:SF7">
    <property type="entry name" value="FIMBRIAE CHAPARONE"/>
    <property type="match status" value="1"/>
</dbReference>
<dbReference type="Gene3D" id="2.60.40.10">
    <property type="entry name" value="Immunoglobulins"/>
    <property type="match status" value="2"/>
</dbReference>
<dbReference type="InterPro" id="IPR013783">
    <property type="entry name" value="Ig-like_fold"/>
</dbReference>
<dbReference type="PROSITE" id="PS00635">
    <property type="entry name" value="PILI_CHAPERONE"/>
    <property type="match status" value="1"/>
</dbReference>
<feature type="domain" description="Pili assembly chaperone N-terminal" evidence="8">
    <location>
        <begin position="24"/>
        <end position="148"/>
    </location>
</feature>
<dbReference type="GO" id="GO:0071555">
    <property type="term" value="P:cell wall organization"/>
    <property type="evidence" value="ECO:0007669"/>
    <property type="project" value="InterPro"/>
</dbReference>
<evidence type="ECO:0000256" key="1">
    <source>
        <dbReference type="ARBA" id="ARBA00004418"/>
    </source>
</evidence>
<dbReference type="EMBL" id="NJBA01000004">
    <property type="protein sequence ID" value="OWP50204.1"/>
    <property type="molecule type" value="Genomic_DNA"/>
</dbReference>
<dbReference type="InterPro" id="IPR001829">
    <property type="entry name" value="Pili_assmbl_chaperone_bac"/>
</dbReference>
<dbReference type="InterPro" id="IPR016147">
    <property type="entry name" value="Pili_assmbl_chaperone_N"/>
</dbReference>
<keyword evidence="4" id="KW-0574">Periplasm</keyword>
<accession>A0A2D0ADP8</accession>
<evidence type="ECO:0000256" key="3">
    <source>
        <dbReference type="ARBA" id="ARBA00022729"/>
    </source>
</evidence>
<dbReference type="InterPro" id="IPR036316">
    <property type="entry name" value="Pili_assmbl_chap_C_dom_sf"/>
</dbReference>
<dbReference type="AlphaFoldDB" id="A0A2D0ADP8"/>
<evidence type="ECO:0000256" key="7">
    <source>
        <dbReference type="SAM" id="SignalP"/>
    </source>
</evidence>
<dbReference type="InterPro" id="IPR018046">
    <property type="entry name" value="Pili_assmbl_chaperone_CS"/>
</dbReference>
<evidence type="ECO:0000256" key="4">
    <source>
        <dbReference type="ARBA" id="ARBA00022764"/>
    </source>
</evidence>
<comment type="caution">
    <text evidence="10">The sequence shown here is derived from an EMBL/GenBank/DDBJ whole genome shotgun (WGS) entry which is preliminary data.</text>
</comment>
<dbReference type="PRINTS" id="PR00969">
    <property type="entry name" value="CHAPERONPILI"/>
</dbReference>
<proteinExistence type="inferred from homology"/>
<dbReference type="GO" id="GO:0030288">
    <property type="term" value="C:outer membrane-bounded periplasmic space"/>
    <property type="evidence" value="ECO:0007669"/>
    <property type="project" value="InterPro"/>
</dbReference>
<comment type="similarity">
    <text evidence="2 6">Belongs to the periplasmic pilus chaperone family.</text>
</comment>
<dbReference type="Pfam" id="PF00345">
    <property type="entry name" value="PapD_N"/>
    <property type="match status" value="1"/>
</dbReference>
<dbReference type="Pfam" id="PF02753">
    <property type="entry name" value="PapD_C"/>
    <property type="match status" value="1"/>
</dbReference>
<protein>
    <submittedName>
        <fullName evidence="10">Molecular chaperone</fullName>
    </submittedName>
</protein>
<evidence type="ECO:0000259" key="9">
    <source>
        <dbReference type="Pfam" id="PF02753"/>
    </source>
</evidence>
<dbReference type="eggNOG" id="COG3121">
    <property type="taxonomic scope" value="Bacteria"/>
</dbReference>
<dbReference type="SUPFAM" id="SSF49584">
    <property type="entry name" value="Periplasmic chaperone C-domain"/>
    <property type="match status" value="1"/>
</dbReference>
<dbReference type="InterPro" id="IPR050643">
    <property type="entry name" value="Periplasmic_pilus_chap"/>
</dbReference>
<name>A0A2D0ADP8_PSENT</name>
<dbReference type="InterPro" id="IPR016148">
    <property type="entry name" value="Pili_assmbl_chaperone_C"/>
</dbReference>